<gene>
    <name evidence="3" type="ORF">C772_00847</name>
</gene>
<reference evidence="3 4" key="1">
    <citation type="journal article" date="2013" name="Genome Announc.">
        <title>Draft Genome Sequence of Bhargavaea cecembensis Strain DSE10T, Isolated from a Deep-Sea Sediment Sample Collected at a Depth of 5,904 m from the Chagos-Laccadive Ridge System in the Indian Ocean.</title>
        <authorList>
            <person name="Shivaji S."/>
            <person name="Ara S."/>
            <person name="Begum Z."/>
            <person name="Ruth M."/>
            <person name="Singh A."/>
            <person name="Kumar Pinnaka A."/>
        </authorList>
    </citation>
    <scope>NUCLEOTIDE SEQUENCE [LARGE SCALE GENOMIC DNA]</scope>
    <source>
        <strain evidence="3 4">DSE10</strain>
    </source>
</reference>
<dbReference type="SMART" id="SM00886">
    <property type="entry name" value="Dabb"/>
    <property type="match status" value="1"/>
</dbReference>
<dbReference type="eggNOG" id="ENOG5032XYQ">
    <property type="taxonomic scope" value="Bacteria"/>
</dbReference>
<dbReference type="EMBL" id="AOFT01000003">
    <property type="protein sequence ID" value="EMR07202.1"/>
    <property type="molecule type" value="Genomic_DNA"/>
</dbReference>
<sequence length="100" mass="11370">MASVIEHIALLKFSPETTREQKDELIRRTLGLKGKVPGIVDIRQGMNFSDRSKGYEMGLTVRFRDRAALDAYGTHPDHLEIVAYLKEIGIEDSIFVDFEC</sequence>
<dbReference type="STRING" id="1235279.C772_00847"/>
<comment type="caution">
    <text evidence="3">The sequence shown here is derived from an EMBL/GenBank/DDBJ whole genome shotgun (WGS) entry which is preliminary data.</text>
</comment>
<evidence type="ECO:0000313" key="4">
    <source>
        <dbReference type="Proteomes" id="UP000011919"/>
    </source>
</evidence>
<protein>
    <submittedName>
        <fullName evidence="3">Stress responsive A/B Barrel Domain protein</fullName>
    </submittedName>
</protein>
<evidence type="ECO:0000259" key="2">
    <source>
        <dbReference type="PROSITE" id="PS51502"/>
    </source>
</evidence>
<dbReference type="SUPFAM" id="SSF54909">
    <property type="entry name" value="Dimeric alpha+beta barrel"/>
    <property type="match status" value="1"/>
</dbReference>
<name>M7NIY9_9BACL</name>
<keyword evidence="4" id="KW-1185">Reference proteome</keyword>
<dbReference type="AlphaFoldDB" id="M7NIY9"/>
<dbReference type="InterPro" id="IPR011008">
    <property type="entry name" value="Dimeric_a/b-barrel"/>
</dbReference>
<dbReference type="InterPro" id="IPR044662">
    <property type="entry name" value="HS1/DABB1-like"/>
</dbReference>
<evidence type="ECO:0000313" key="3">
    <source>
        <dbReference type="EMBL" id="EMR07202.1"/>
    </source>
</evidence>
<dbReference type="Proteomes" id="UP000011919">
    <property type="component" value="Unassembled WGS sequence"/>
</dbReference>
<dbReference type="PROSITE" id="PS51502">
    <property type="entry name" value="S_R_A_B_BARREL"/>
    <property type="match status" value="1"/>
</dbReference>
<evidence type="ECO:0000256" key="1">
    <source>
        <dbReference type="ARBA" id="ARBA00011738"/>
    </source>
</evidence>
<dbReference type="InterPro" id="IPR013097">
    <property type="entry name" value="Dabb"/>
</dbReference>
<dbReference type="Gene3D" id="3.30.70.100">
    <property type="match status" value="1"/>
</dbReference>
<feature type="domain" description="Stress-response A/B barrel" evidence="2">
    <location>
        <begin position="5"/>
        <end position="98"/>
    </location>
</feature>
<comment type="subunit">
    <text evidence="1">Homodimer.</text>
</comment>
<organism evidence="3 4">
    <name type="scientific">Bhargavaea cecembensis DSE10</name>
    <dbReference type="NCBI Taxonomy" id="1235279"/>
    <lineage>
        <taxon>Bacteria</taxon>
        <taxon>Bacillati</taxon>
        <taxon>Bacillota</taxon>
        <taxon>Bacilli</taxon>
        <taxon>Bacillales</taxon>
        <taxon>Caryophanaceae</taxon>
        <taxon>Bhargavaea</taxon>
    </lineage>
</organism>
<proteinExistence type="predicted"/>
<dbReference type="Pfam" id="PF07876">
    <property type="entry name" value="Dabb"/>
    <property type="match status" value="1"/>
</dbReference>
<dbReference type="PANTHER" id="PTHR33178:SF10">
    <property type="entry name" value="STRESS-RESPONSE A_B BARREL DOMAIN-CONTAINING PROTEIN"/>
    <property type="match status" value="1"/>
</dbReference>
<accession>M7NIY9</accession>
<dbReference type="PANTHER" id="PTHR33178">
    <property type="match status" value="1"/>
</dbReference>